<evidence type="ECO:0000313" key="2">
    <source>
        <dbReference type="Proteomes" id="UP000694413"/>
    </source>
</evidence>
<keyword evidence="2" id="KW-1185">Reference proteome</keyword>
<dbReference type="GO" id="GO:0006303">
    <property type="term" value="P:double-strand break repair via nonhomologous end joining"/>
    <property type="evidence" value="ECO:0007669"/>
    <property type="project" value="TreeGrafter"/>
</dbReference>
<accession>A0A8D2MS19</accession>
<reference evidence="1" key="2">
    <citation type="submission" date="2025-09" db="UniProtKB">
        <authorList>
            <consortium name="Ensembl"/>
        </authorList>
    </citation>
    <scope>IDENTIFICATION</scope>
</reference>
<dbReference type="PANTHER" id="PTHR14566:SF0">
    <property type="entry name" value="CELL CYCLE REGULATOR OF NON-HOMOLOGOUS END JOINING"/>
    <property type="match status" value="1"/>
</dbReference>
<organism evidence="1 2">
    <name type="scientific">Zonotrichia albicollis</name>
    <name type="common">White-throated sparrow</name>
    <name type="synonym">Fringilla albicollis</name>
    <dbReference type="NCBI Taxonomy" id="44394"/>
    <lineage>
        <taxon>Eukaryota</taxon>
        <taxon>Metazoa</taxon>
        <taxon>Chordata</taxon>
        <taxon>Craniata</taxon>
        <taxon>Vertebrata</taxon>
        <taxon>Euteleostomi</taxon>
        <taxon>Archelosauria</taxon>
        <taxon>Archosauria</taxon>
        <taxon>Dinosauria</taxon>
        <taxon>Saurischia</taxon>
        <taxon>Theropoda</taxon>
        <taxon>Coelurosauria</taxon>
        <taxon>Aves</taxon>
        <taxon>Neognathae</taxon>
        <taxon>Neoaves</taxon>
        <taxon>Telluraves</taxon>
        <taxon>Australaves</taxon>
        <taxon>Passeriformes</taxon>
        <taxon>Passerellidae</taxon>
        <taxon>Zonotrichia</taxon>
    </lineage>
</organism>
<dbReference type="GO" id="GO:0005634">
    <property type="term" value="C:nucleus"/>
    <property type="evidence" value="ECO:0007669"/>
    <property type="project" value="TreeGrafter"/>
</dbReference>
<dbReference type="GO" id="GO:0005737">
    <property type="term" value="C:cytoplasm"/>
    <property type="evidence" value="ECO:0007669"/>
    <property type="project" value="TreeGrafter"/>
</dbReference>
<dbReference type="Proteomes" id="UP000694413">
    <property type="component" value="Unassembled WGS sequence"/>
</dbReference>
<dbReference type="AlphaFoldDB" id="A0A8D2MS19"/>
<evidence type="ECO:0000313" key="1">
    <source>
        <dbReference type="Ensembl" id="ENSZALP00000012905.1"/>
    </source>
</evidence>
<proteinExistence type="predicted"/>
<name>A0A8D2MS19_ZONAL</name>
<protein>
    <submittedName>
        <fullName evidence="1">Uncharacterized protein</fullName>
    </submittedName>
</protein>
<dbReference type="InterPro" id="IPR028278">
    <property type="entry name" value="MRI"/>
</dbReference>
<dbReference type="Ensembl" id="ENSZALT00000017636.1">
    <property type="protein sequence ID" value="ENSZALP00000012905.1"/>
    <property type="gene ID" value="ENSZALG00000010763.1"/>
</dbReference>
<reference evidence="1" key="1">
    <citation type="submission" date="2025-08" db="UniProtKB">
        <authorList>
            <consortium name="Ensembl"/>
        </authorList>
    </citation>
    <scope>IDENTIFICATION</scope>
</reference>
<sequence length="192" mass="20028">MEERDIACLSDQTRGSVVTWVLGRPGAAFPAPLCPGRAGSSPGVTAEGAPAAPPRVGMAAGARRRQLPAWMGAAGDGRAAAAPRRWALPALSVLCALPRPAALYCMNEAELLEVALAVLAEVSRDLRGWGRQLRRTGKEALLPAAPWRPSPGGPEGAAGAAWLSRPLLSVPGTGAENSEDDVLKYVREIFFS</sequence>
<dbReference type="PANTHER" id="PTHR14566">
    <property type="entry name" value="CELL CYCLE REGULATOR OF NON-HOMOLOGOUS END JOINING"/>
    <property type="match status" value="1"/>
</dbReference>
<dbReference type="GO" id="GO:2001033">
    <property type="term" value="P:negative regulation of double-strand break repair via nonhomologous end joining"/>
    <property type="evidence" value="ECO:0007669"/>
    <property type="project" value="InterPro"/>
</dbReference>